<evidence type="ECO:0000313" key="1">
    <source>
        <dbReference type="EMBL" id="KGL67514.1"/>
    </source>
</evidence>
<reference evidence="1 2" key="1">
    <citation type="submission" date="2014-09" db="EMBL/GenBank/DDBJ databases">
        <title>Lactobacillus mucosae CRL573 Genome Sequencing.</title>
        <authorList>
            <person name="Bleckwedel J."/>
            <person name="Teran L.C."/>
            <person name="Bonacina J."/>
            <person name="Saavedra L."/>
            <person name="Mozzi F.B."/>
            <person name="Raya R.R."/>
        </authorList>
    </citation>
    <scope>NUCLEOTIDE SEQUENCE [LARGE SCALE GENOMIC DNA]</scope>
    <source>
        <strain evidence="1 2">CRL573</strain>
    </source>
</reference>
<accession>A0A099YB80</accession>
<dbReference type="AlphaFoldDB" id="A0A099YB80"/>
<name>A0A099YB80_LIMMU</name>
<comment type="caution">
    <text evidence="1">The sequence shown here is derived from an EMBL/GenBank/DDBJ whole genome shotgun (WGS) entry which is preliminary data.</text>
</comment>
<evidence type="ECO:0000313" key="2">
    <source>
        <dbReference type="Proteomes" id="UP000030001"/>
    </source>
</evidence>
<dbReference type="Proteomes" id="UP000030001">
    <property type="component" value="Unassembled WGS sequence"/>
</dbReference>
<gene>
    <name evidence="1" type="ORF">LX03_00715</name>
</gene>
<organism evidence="1 2">
    <name type="scientific">Limosilactobacillus mucosae</name>
    <name type="common">Lactobacillus mucosae</name>
    <dbReference type="NCBI Taxonomy" id="97478"/>
    <lineage>
        <taxon>Bacteria</taxon>
        <taxon>Bacillati</taxon>
        <taxon>Bacillota</taxon>
        <taxon>Bacilli</taxon>
        <taxon>Lactobacillales</taxon>
        <taxon>Lactobacillaceae</taxon>
        <taxon>Limosilactobacillus</taxon>
    </lineage>
</organism>
<dbReference type="EMBL" id="JROC01000019">
    <property type="protein sequence ID" value="KGL67514.1"/>
    <property type="molecule type" value="Genomic_DNA"/>
</dbReference>
<sequence length="323" mass="36984">MTEEQPIKLNQEAQSLLDAVNAIYPQGSVFVQFEGEKSGWLRHDQARQTTLPGGLVITVTDLTAPDYTASHELLHLLMLLRGFPQIFFQLSLGSEELDEQMMIMATDLYDTVMHRVVTAEQRKHGLIDDQIEAKYFKGIEHTLTPESDQADDERTMRLLTILDALVFYGTGDHLAEYEAQLTKLYPVATQAAVAMYEKLVAKPINSPFDLRRNVVKLFELFDEQMTAWELPKLHNKKFVTLSPVLSERQLRLSVRQVFEIFHSDMKDRKTGKRAYIGVRRNDGQNSFTIPAPENDAPAEFLKLYDEPVEKLLTDLNVPFIVRK</sequence>
<proteinExistence type="predicted"/>
<protein>
    <submittedName>
        <fullName evidence="1">IpaB/EvcA family protein</fullName>
    </submittedName>
</protein>